<dbReference type="InterPro" id="IPR014284">
    <property type="entry name" value="RNA_pol_sigma-70_dom"/>
</dbReference>
<evidence type="ECO:0000256" key="2">
    <source>
        <dbReference type="ARBA" id="ARBA00023082"/>
    </source>
</evidence>
<evidence type="ECO:0000313" key="7">
    <source>
        <dbReference type="Proteomes" id="UP000252100"/>
    </source>
</evidence>
<organism evidence="6 7">
    <name type="scientific">Salicibibacter kimchii</name>
    <dbReference type="NCBI Taxonomy" id="2099786"/>
    <lineage>
        <taxon>Bacteria</taxon>
        <taxon>Bacillati</taxon>
        <taxon>Bacillota</taxon>
        <taxon>Bacilli</taxon>
        <taxon>Bacillales</taxon>
        <taxon>Bacillaceae</taxon>
        <taxon>Salicibibacter</taxon>
    </lineage>
</organism>
<dbReference type="GO" id="GO:0003677">
    <property type="term" value="F:DNA binding"/>
    <property type="evidence" value="ECO:0007669"/>
    <property type="project" value="UniProtKB-KW"/>
</dbReference>
<evidence type="ECO:0000256" key="1">
    <source>
        <dbReference type="ARBA" id="ARBA00023015"/>
    </source>
</evidence>
<dbReference type="KEGG" id="rue:DT065_09355"/>
<evidence type="ECO:0000259" key="5">
    <source>
        <dbReference type="Pfam" id="PF04545"/>
    </source>
</evidence>
<evidence type="ECO:0000313" key="6">
    <source>
        <dbReference type="EMBL" id="AXF56200.1"/>
    </source>
</evidence>
<keyword evidence="2" id="KW-0731">Sigma factor</keyword>
<dbReference type="EMBL" id="CP031092">
    <property type="protein sequence ID" value="AXF56200.1"/>
    <property type="molecule type" value="Genomic_DNA"/>
</dbReference>
<dbReference type="RefSeq" id="WP_114372770.1">
    <property type="nucleotide sequence ID" value="NZ_CP031092.1"/>
</dbReference>
<evidence type="ECO:0000256" key="4">
    <source>
        <dbReference type="ARBA" id="ARBA00023163"/>
    </source>
</evidence>
<protein>
    <submittedName>
        <fullName evidence="6">Sigma-70 family RNA polymerase sigma factor</fullName>
    </submittedName>
</protein>
<dbReference type="AlphaFoldDB" id="A0A345BZ19"/>
<dbReference type="PANTHER" id="PTHR30385">
    <property type="entry name" value="SIGMA FACTOR F FLAGELLAR"/>
    <property type="match status" value="1"/>
</dbReference>
<name>A0A345BZ19_9BACI</name>
<dbReference type="GO" id="GO:0006352">
    <property type="term" value="P:DNA-templated transcription initiation"/>
    <property type="evidence" value="ECO:0007669"/>
    <property type="project" value="InterPro"/>
</dbReference>
<dbReference type="CDD" id="cd06171">
    <property type="entry name" value="Sigma70_r4"/>
    <property type="match status" value="1"/>
</dbReference>
<dbReference type="Gene3D" id="1.20.140.160">
    <property type="match status" value="1"/>
</dbReference>
<dbReference type="Pfam" id="PF04545">
    <property type="entry name" value="Sigma70_r4"/>
    <property type="match status" value="1"/>
</dbReference>
<keyword evidence="7" id="KW-1185">Reference proteome</keyword>
<dbReference type="NCBIfam" id="TIGR02937">
    <property type="entry name" value="sigma70-ECF"/>
    <property type="match status" value="1"/>
</dbReference>
<dbReference type="Proteomes" id="UP000252100">
    <property type="component" value="Chromosome"/>
</dbReference>
<gene>
    <name evidence="6" type="ORF">DT065_09355</name>
</gene>
<dbReference type="GO" id="GO:0016987">
    <property type="term" value="F:sigma factor activity"/>
    <property type="evidence" value="ECO:0007669"/>
    <property type="project" value="UniProtKB-KW"/>
</dbReference>
<dbReference type="InterPro" id="IPR007630">
    <property type="entry name" value="RNA_pol_sigma70_r4"/>
</dbReference>
<dbReference type="OrthoDB" id="2942336at2"/>
<reference evidence="6 7" key="1">
    <citation type="journal article" date="2018" name="J. Microbiol.">
        <title>Salicibibacter kimchii gen. nov., sp. nov., a moderately halophilic and alkalitolerant bacterium in the family Bacillaceae, isolated from kimchi.</title>
        <authorList>
            <person name="Jang J.Y."/>
            <person name="Oh Y.J."/>
            <person name="Lim S.K."/>
            <person name="Park H.K."/>
            <person name="Lee C."/>
            <person name="Kim J.Y."/>
            <person name="Lee M.A."/>
            <person name="Choi H.J."/>
        </authorList>
    </citation>
    <scope>NUCLEOTIDE SEQUENCE [LARGE SCALE GENOMIC DNA]</scope>
    <source>
        <strain evidence="6 7">NKC1-1</strain>
    </source>
</reference>
<accession>A0A345BZ19</accession>
<evidence type="ECO:0000256" key="3">
    <source>
        <dbReference type="ARBA" id="ARBA00023125"/>
    </source>
</evidence>
<proteinExistence type="predicted"/>
<keyword evidence="3" id="KW-0238">DNA-binding</keyword>
<sequence>MNQGKMEQLKKKCPRIALFFDNNPKLAEQRIFQSFLEDDENLRIFIQAICVPGTHAFRKLDEAFKNHYANVQFTQYLSKTLYWTSVQYDQHHREHRNHQRLTMDNLYDHPSNDMPNLITETNDLGTWSDDVALTNALRQLTDKQQTVITERYGYERTNNEIARLLNVSPQAVSRTHLHALKRLRSLLKKEVEK</sequence>
<keyword evidence="1" id="KW-0805">Transcription regulation</keyword>
<keyword evidence="4" id="KW-0804">Transcription</keyword>
<dbReference type="SUPFAM" id="SSF88659">
    <property type="entry name" value="Sigma3 and sigma4 domains of RNA polymerase sigma factors"/>
    <property type="match status" value="1"/>
</dbReference>
<feature type="domain" description="RNA polymerase sigma-70 region 4" evidence="5">
    <location>
        <begin position="136"/>
        <end position="184"/>
    </location>
</feature>
<dbReference type="InterPro" id="IPR013324">
    <property type="entry name" value="RNA_pol_sigma_r3/r4-like"/>
</dbReference>